<keyword evidence="2" id="KW-0964">Secreted</keyword>
<dbReference type="Pfam" id="PF13585">
    <property type="entry name" value="CHU_C"/>
    <property type="match status" value="1"/>
</dbReference>
<feature type="domain" description="Ig-like" evidence="5">
    <location>
        <begin position="43"/>
        <end position="107"/>
    </location>
</feature>
<dbReference type="Pfam" id="PF24517">
    <property type="entry name" value="CBM96"/>
    <property type="match status" value="1"/>
</dbReference>
<organism evidence="7 8">
    <name type="scientific">Taibaiella soli</name>
    <dbReference type="NCBI Taxonomy" id="1649169"/>
    <lineage>
        <taxon>Bacteria</taxon>
        <taxon>Pseudomonadati</taxon>
        <taxon>Bacteroidota</taxon>
        <taxon>Chitinophagia</taxon>
        <taxon>Chitinophagales</taxon>
        <taxon>Chitinophagaceae</taxon>
        <taxon>Taibaiella</taxon>
    </lineage>
</organism>
<keyword evidence="3 4" id="KW-0732">Signal</keyword>
<evidence type="ECO:0000259" key="6">
    <source>
        <dbReference type="Pfam" id="PF24517"/>
    </source>
</evidence>
<dbReference type="Gene3D" id="2.60.40.10">
    <property type="entry name" value="Immunoglobulins"/>
    <property type="match status" value="1"/>
</dbReference>
<keyword evidence="8" id="KW-1185">Reference proteome</keyword>
<dbReference type="GO" id="GO:0005576">
    <property type="term" value="C:extracellular region"/>
    <property type="evidence" value="ECO:0007669"/>
    <property type="project" value="UniProtKB-SubCell"/>
</dbReference>
<name>A0A2W2C1M9_9BACT</name>
<reference evidence="7 8" key="1">
    <citation type="submission" date="2018-06" db="EMBL/GenBank/DDBJ databases">
        <title>Mucibacter soli gen. nov., sp. nov., a new member of the family Chitinophagaceae producing mucin.</title>
        <authorList>
            <person name="Kim M.-K."/>
            <person name="Park S."/>
            <person name="Kim T.-S."/>
            <person name="Joung Y."/>
            <person name="Han J.-H."/>
            <person name="Kim S.B."/>
        </authorList>
    </citation>
    <scope>NUCLEOTIDE SEQUENCE [LARGE SCALE GENOMIC DNA]</scope>
    <source>
        <strain evidence="7 8">R1-15</strain>
    </source>
</reference>
<protein>
    <submittedName>
        <fullName evidence="7">Uncharacterized protein</fullName>
    </submittedName>
</protein>
<dbReference type="AlphaFoldDB" id="A0A2W2C1M9"/>
<comment type="caution">
    <text evidence="7">The sequence shown here is derived from an EMBL/GenBank/DDBJ whole genome shotgun (WGS) entry which is preliminary data.</text>
</comment>
<sequence>MQPTKPEGSNLHQRCTFNRSAKTAVAVLTLFLQCSLVAHAQTAPVVPTAILACGTDNFSLSATNPAAGSTIKWYDDFYKTNLLYSGNTFSGVATQSVQYYAATFDNTTNQETKYPAMAYVFHPYKATLHATVDIDPVTNCHGSITMQSDTSRDSIILIPTDDAYVIASAAGTNYGSAAYAAIISSFYHSSSNTRAYYKFDLSAIPHDVTIEDARLSMTCTGGYANGNDGNIYANFVANDNWSESSITWTNRPPETVTNRYMYWIWRNNGSTFYLNMAGTTEYSPTIFTDNKLPYSNNANHPYYSPDQGGLVPFVQSEYAGDKVMSFALNSPGYETRWRTKEYATNLAQIPHLVIYYRYNDVVNYAWSGPNGFTSTQQNLTNVLPGTYHLTASNPFGCTLDTNIVIPNTVVATGFEDTICHGESVTFAGHTYTETGDYPNTFTNQFGCDSVVTLHLFVKYTPPGPSVSPYIVCQYDSVKDWNIQGEDIKWYDVPTGGLPLSPAPRMETGWPGSYVYYVTDQRDGCESARSQVVVNVNQMPNAPTVTTNKICINDLQDFRVLADSVTWYTAALGGVGSPKMPLPSNTVLTSPMTIYVSQTFQKCESDRTPVEIVPCCIVNVPDGFTPNGDNKNDKFQVISNGGVKVLSMMIYDRWGQQVYQSNSNTAAWDGTYGGTPAGMGTYFYEIVYSCGSSLNSSAKGSLTLVR</sequence>
<evidence type="ECO:0000313" key="8">
    <source>
        <dbReference type="Proteomes" id="UP000248745"/>
    </source>
</evidence>
<accession>A0A2W2C1M9</accession>
<evidence type="ECO:0000256" key="2">
    <source>
        <dbReference type="ARBA" id="ARBA00022525"/>
    </source>
</evidence>
<comment type="subcellular location">
    <subcellularLocation>
        <location evidence="1">Secreted</location>
    </subcellularLocation>
</comment>
<dbReference type="EMBL" id="QKTW01000009">
    <property type="protein sequence ID" value="PZF73953.1"/>
    <property type="molecule type" value="Genomic_DNA"/>
</dbReference>
<dbReference type="Proteomes" id="UP000248745">
    <property type="component" value="Unassembled WGS sequence"/>
</dbReference>
<dbReference type="InterPro" id="IPR026341">
    <property type="entry name" value="T9SS_type_B"/>
</dbReference>
<evidence type="ECO:0000256" key="3">
    <source>
        <dbReference type="ARBA" id="ARBA00022729"/>
    </source>
</evidence>
<gene>
    <name evidence="7" type="ORF">DN068_06330</name>
</gene>
<evidence type="ECO:0000256" key="4">
    <source>
        <dbReference type="SAM" id="SignalP"/>
    </source>
</evidence>
<evidence type="ECO:0000256" key="1">
    <source>
        <dbReference type="ARBA" id="ARBA00004613"/>
    </source>
</evidence>
<dbReference type="InterPro" id="IPR013783">
    <property type="entry name" value="Ig-like_fold"/>
</dbReference>
<dbReference type="NCBIfam" id="NF033679">
    <property type="entry name" value="DNRLRE_dom"/>
    <property type="match status" value="1"/>
</dbReference>
<feature type="domain" description="Carbohydrate-binding module family 96" evidence="6">
    <location>
        <begin position="157"/>
        <end position="253"/>
    </location>
</feature>
<feature type="signal peptide" evidence="4">
    <location>
        <begin position="1"/>
        <end position="40"/>
    </location>
</feature>
<evidence type="ECO:0000313" key="7">
    <source>
        <dbReference type="EMBL" id="PZF73953.1"/>
    </source>
</evidence>
<dbReference type="RefSeq" id="WP_110998050.1">
    <property type="nucleotide sequence ID" value="NZ_QKTW01000009.1"/>
</dbReference>
<dbReference type="OrthoDB" id="1652165at2"/>
<dbReference type="Pfam" id="PF19081">
    <property type="entry name" value="Ig_7"/>
    <property type="match status" value="1"/>
</dbReference>
<feature type="chain" id="PRO_5015877670" evidence="4">
    <location>
        <begin position="41"/>
        <end position="705"/>
    </location>
</feature>
<dbReference type="NCBIfam" id="TIGR04131">
    <property type="entry name" value="Bac_Flav_CTERM"/>
    <property type="match status" value="1"/>
</dbReference>
<dbReference type="InterPro" id="IPR044023">
    <property type="entry name" value="Ig_7"/>
</dbReference>
<evidence type="ECO:0000259" key="5">
    <source>
        <dbReference type="Pfam" id="PF19081"/>
    </source>
</evidence>
<dbReference type="InterPro" id="IPR055372">
    <property type="entry name" value="CBM96"/>
</dbReference>
<proteinExistence type="predicted"/>